<organism evidence="3 4">
    <name type="scientific">Sphingopyxis macrogoltabida</name>
    <name type="common">Sphingomonas macrogoltabidus</name>
    <dbReference type="NCBI Taxonomy" id="33050"/>
    <lineage>
        <taxon>Bacteria</taxon>
        <taxon>Pseudomonadati</taxon>
        <taxon>Pseudomonadota</taxon>
        <taxon>Alphaproteobacteria</taxon>
        <taxon>Sphingomonadales</taxon>
        <taxon>Sphingomonadaceae</taxon>
        <taxon>Sphingopyxis</taxon>
    </lineage>
</organism>
<dbReference type="OrthoDB" id="287318at2"/>
<evidence type="ECO:0000313" key="3">
    <source>
        <dbReference type="EMBL" id="ALH78974.1"/>
    </source>
</evidence>
<sequence>MHADFQPCAYIMASARHGTFYTGVTSHLIQRICQHRDGSFDGFTDRYGVKTLVWFELAATMHAAITREKQIKNWQRQWKIALIEAANPDWRDLAEELGLAAAGHVTPPSLSSSSRT</sequence>
<keyword evidence="3" id="KW-0540">Nuclease</keyword>
<proteinExistence type="inferred from homology"/>
<dbReference type="PATRIC" id="fig|33050.5.peg.180"/>
<dbReference type="Pfam" id="PF01541">
    <property type="entry name" value="GIY-YIG"/>
    <property type="match status" value="1"/>
</dbReference>
<reference evidence="3 4" key="1">
    <citation type="journal article" date="2015" name="Genome Announc.">
        <title>Complete Genome Sequence of Polypropylene Glycol- and Polyethylene Glycol-Degrading Sphingopyxis macrogoltabida Strain EY-1.</title>
        <authorList>
            <person name="Ohtsubo Y."/>
            <person name="Nagata Y."/>
            <person name="Numata M."/>
            <person name="Tsuchikane K."/>
            <person name="Hosoyama A."/>
            <person name="Yamazoe A."/>
            <person name="Tsuda M."/>
            <person name="Fujita N."/>
            <person name="Kawai F."/>
        </authorList>
    </citation>
    <scope>NUCLEOTIDE SEQUENCE [LARGE SCALE GENOMIC DNA]</scope>
    <source>
        <strain evidence="3 4">EY-1</strain>
    </source>
</reference>
<dbReference type="RefSeq" id="WP_054586490.1">
    <property type="nucleotide sequence ID" value="NZ_CP012700.1"/>
</dbReference>
<dbReference type="Proteomes" id="UP000058074">
    <property type="component" value="Chromosome"/>
</dbReference>
<dbReference type="GO" id="GO:0004519">
    <property type="term" value="F:endonuclease activity"/>
    <property type="evidence" value="ECO:0007669"/>
    <property type="project" value="UniProtKB-KW"/>
</dbReference>
<protein>
    <submittedName>
        <fullName evidence="3">Endonuclease</fullName>
    </submittedName>
</protein>
<feature type="domain" description="GIY-YIG" evidence="2">
    <location>
        <begin position="5"/>
        <end position="81"/>
    </location>
</feature>
<dbReference type="PANTHER" id="PTHR34477">
    <property type="entry name" value="UPF0213 PROTEIN YHBQ"/>
    <property type="match status" value="1"/>
</dbReference>
<accession>A0A0N9U7V8</accession>
<name>A0A0N9U7V8_SPHMC</name>
<gene>
    <name evidence="3" type="ORF">AN936_00870</name>
</gene>
<dbReference type="PANTHER" id="PTHR34477:SF5">
    <property type="entry name" value="BSL5627 PROTEIN"/>
    <property type="match status" value="1"/>
</dbReference>
<keyword evidence="3" id="KW-0255">Endonuclease</keyword>
<evidence type="ECO:0000259" key="2">
    <source>
        <dbReference type="PROSITE" id="PS50164"/>
    </source>
</evidence>
<dbReference type="InterPro" id="IPR000305">
    <property type="entry name" value="GIY-YIG_endonuc"/>
</dbReference>
<dbReference type="SUPFAM" id="SSF82771">
    <property type="entry name" value="GIY-YIG endonuclease"/>
    <property type="match status" value="1"/>
</dbReference>
<dbReference type="PROSITE" id="PS50164">
    <property type="entry name" value="GIY_YIG"/>
    <property type="match status" value="1"/>
</dbReference>
<comment type="similarity">
    <text evidence="1">Belongs to the UPF0213 family.</text>
</comment>
<dbReference type="AlphaFoldDB" id="A0A0N9U7V8"/>
<evidence type="ECO:0000313" key="4">
    <source>
        <dbReference type="Proteomes" id="UP000058074"/>
    </source>
</evidence>
<dbReference type="KEGG" id="smag:AN936_00870"/>
<dbReference type="Gene3D" id="3.40.1440.10">
    <property type="entry name" value="GIY-YIG endonuclease"/>
    <property type="match status" value="1"/>
</dbReference>
<dbReference type="InterPro" id="IPR050190">
    <property type="entry name" value="UPF0213_domain"/>
</dbReference>
<dbReference type="CDD" id="cd10448">
    <property type="entry name" value="GIY-YIG_unchar_3"/>
    <property type="match status" value="1"/>
</dbReference>
<dbReference type="EMBL" id="CP012700">
    <property type="protein sequence ID" value="ALH78974.1"/>
    <property type="molecule type" value="Genomic_DNA"/>
</dbReference>
<evidence type="ECO:0000256" key="1">
    <source>
        <dbReference type="ARBA" id="ARBA00007435"/>
    </source>
</evidence>
<dbReference type="InterPro" id="IPR035901">
    <property type="entry name" value="GIY-YIG_endonuc_sf"/>
</dbReference>
<keyword evidence="3" id="KW-0378">Hydrolase</keyword>